<evidence type="ECO:0000259" key="1">
    <source>
        <dbReference type="Pfam" id="PF00882"/>
    </source>
</evidence>
<feature type="domain" description="Phospholipase C/D" evidence="1">
    <location>
        <begin position="7"/>
        <end position="135"/>
    </location>
</feature>
<proteinExistence type="predicted"/>
<evidence type="ECO:0000313" key="3">
    <source>
        <dbReference type="Proteomes" id="UP000220904"/>
    </source>
</evidence>
<dbReference type="Pfam" id="PF00882">
    <property type="entry name" value="Zn_dep_PLPC"/>
    <property type="match status" value="1"/>
</dbReference>
<dbReference type="InterPro" id="IPR029002">
    <property type="entry name" value="PLPC/GPLD1"/>
</dbReference>
<organism evidence="2 3">
    <name type="scientific">Faecalibacterium prausnitzii</name>
    <dbReference type="NCBI Taxonomy" id="853"/>
    <lineage>
        <taxon>Bacteria</taxon>
        <taxon>Bacillati</taxon>
        <taxon>Bacillota</taxon>
        <taxon>Clostridia</taxon>
        <taxon>Eubacteriales</taxon>
        <taxon>Oscillospiraceae</taxon>
        <taxon>Faecalibacterium</taxon>
    </lineage>
</organism>
<dbReference type="AlphaFoldDB" id="A0A2A7B7J5"/>
<protein>
    <recommendedName>
        <fullName evidence="1">Phospholipase C/D domain-containing protein</fullName>
    </recommendedName>
</protein>
<sequence>MPSTYAHRCFGADVLTQLPEALQKKIEPYRALYDIGLHGPDLLFYYKALQSNPVNRLGNAMHEQPGTVFFERARGVIRNAKNRDAALVYALGYICHFALDSTCHPYVEQYVRTSGVSHCEIETEFDNQLLRREGRDPLHDLTASHIQPSRIWANVVAPFYEGVTVDEAYQAMTGMVFVHKMLLASNPVKRWVVLTAIRAAGKWEFMHGLVANPQPNPQCAESGKQLDALYQSAIPLAVRLINEYVAGLDTDAPLDAAYQHTFGEN</sequence>
<reference evidence="2 3" key="1">
    <citation type="journal article" date="2017" name="Front. Microbiol.">
        <title>New Insights into the Diversity of the Genus Faecalibacterium.</title>
        <authorList>
            <person name="Benevides L."/>
            <person name="Burman S."/>
            <person name="Martin R."/>
            <person name="Robert V."/>
            <person name="Thomas M."/>
            <person name="Miquel S."/>
            <person name="Chain F."/>
            <person name="Sokol H."/>
            <person name="Bermudez-Humaran L.G."/>
            <person name="Morrison M."/>
            <person name="Langella P."/>
            <person name="Azevedo V.A."/>
            <person name="Chatel J.M."/>
            <person name="Soares S."/>
        </authorList>
    </citation>
    <scope>NUCLEOTIDE SEQUENCE [LARGE SCALE GENOMIC DNA]</scope>
    <source>
        <strain evidence="2 3">AHMP21</strain>
    </source>
</reference>
<accession>A0A2A7B7J5</accession>
<dbReference type="EMBL" id="NOUV01000010">
    <property type="protein sequence ID" value="PDX87325.1"/>
    <property type="molecule type" value="Genomic_DNA"/>
</dbReference>
<evidence type="ECO:0000313" key="2">
    <source>
        <dbReference type="EMBL" id="PDX87325.1"/>
    </source>
</evidence>
<dbReference type="Proteomes" id="UP000220904">
    <property type="component" value="Unassembled WGS sequence"/>
</dbReference>
<dbReference type="RefSeq" id="WP_097791906.1">
    <property type="nucleotide sequence ID" value="NZ_NOUV01000010.1"/>
</dbReference>
<dbReference type="OrthoDB" id="9810528at2"/>
<name>A0A2A7B7J5_9FIRM</name>
<comment type="caution">
    <text evidence="2">The sequence shown here is derived from an EMBL/GenBank/DDBJ whole genome shotgun (WGS) entry which is preliminary data.</text>
</comment>
<gene>
    <name evidence="2" type="ORF">CHR60_04465</name>
</gene>